<dbReference type="InterPro" id="IPR047343">
    <property type="entry name" value="RUSC1_2"/>
</dbReference>
<feature type="compositionally biased region" description="Basic and acidic residues" evidence="1">
    <location>
        <begin position="557"/>
        <end position="598"/>
    </location>
</feature>
<accession>A0AAE1UEK2</accession>
<dbReference type="SMART" id="SM00593">
    <property type="entry name" value="RUN"/>
    <property type="match status" value="1"/>
</dbReference>
<reference evidence="3" key="1">
    <citation type="submission" date="2023-11" db="EMBL/GenBank/DDBJ databases">
        <title>Genome assemblies of two species of porcelain crab, Petrolisthes cinctipes and Petrolisthes manimaculis (Anomura: Porcellanidae).</title>
        <authorList>
            <person name="Angst P."/>
        </authorList>
    </citation>
    <scope>NUCLEOTIDE SEQUENCE</scope>
    <source>
        <strain evidence="3">PB745_02</strain>
        <tissue evidence="3">Gill</tissue>
    </source>
</reference>
<comment type="caution">
    <text evidence="3">The sequence shown here is derived from an EMBL/GenBank/DDBJ whole genome shotgun (WGS) entry which is preliminary data.</text>
</comment>
<feature type="compositionally biased region" description="Gly residues" evidence="1">
    <location>
        <begin position="424"/>
        <end position="434"/>
    </location>
</feature>
<evidence type="ECO:0000256" key="1">
    <source>
        <dbReference type="SAM" id="MobiDB-lite"/>
    </source>
</evidence>
<evidence type="ECO:0000313" key="3">
    <source>
        <dbReference type="EMBL" id="KAK4315814.1"/>
    </source>
</evidence>
<feature type="region of interest" description="Disordered" evidence="1">
    <location>
        <begin position="326"/>
        <end position="346"/>
    </location>
</feature>
<dbReference type="InterPro" id="IPR058732">
    <property type="entry name" value="RUNDC1_M"/>
</dbReference>
<dbReference type="PROSITE" id="PS50826">
    <property type="entry name" value="RUN"/>
    <property type="match status" value="1"/>
</dbReference>
<evidence type="ECO:0000259" key="2">
    <source>
        <dbReference type="PROSITE" id="PS50826"/>
    </source>
</evidence>
<feature type="domain" description="RUN" evidence="2">
    <location>
        <begin position="687"/>
        <end position="868"/>
    </location>
</feature>
<dbReference type="InterPro" id="IPR037213">
    <property type="entry name" value="Run_dom_sf"/>
</dbReference>
<dbReference type="InterPro" id="IPR004012">
    <property type="entry name" value="Run_dom"/>
</dbReference>
<dbReference type="EMBL" id="JAWZYT010001076">
    <property type="protein sequence ID" value="KAK4315814.1"/>
    <property type="molecule type" value="Genomic_DNA"/>
</dbReference>
<dbReference type="Gene3D" id="1.20.58.900">
    <property type="match status" value="1"/>
</dbReference>
<dbReference type="Pfam" id="PF02759">
    <property type="entry name" value="RUN"/>
    <property type="match status" value="1"/>
</dbReference>
<dbReference type="PANTHER" id="PTHR15591:SF19">
    <property type="entry name" value="RUN DOMAIN-CONTAINING PROTEIN 1 ISOFORM X1"/>
    <property type="match status" value="1"/>
</dbReference>
<dbReference type="SUPFAM" id="SSF140741">
    <property type="entry name" value="RUN domain-like"/>
    <property type="match status" value="1"/>
</dbReference>
<gene>
    <name evidence="3" type="ORF">Pmani_012971</name>
</gene>
<organism evidence="3 4">
    <name type="scientific">Petrolisthes manimaculis</name>
    <dbReference type="NCBI Taxonomy" id="1843537"/>
    <lineage>
        <taxon>Eukaryota</taxon>
        <taxon>Metazoa</taxon>
        <taxon>Ecdysozoa</taxon>
        <taxon>Arthropoda</taxon>
        <taxon>Crustacea</taxon>
        <taxon>Multicrustacea</taxon>
        <taxon>Malacostraca</taxon>
        <taxon>Eumalacostraca</taxon>
        <taxon>Eucarida</taxon>
        <taxon>Decapoda</taxon>
        <taxon>Pleocyemata</taxon>
        <taxon>Anomura</taxon>
        <taxon>Galatheoidea</taxon>
        <taxon>Porcellanidae</taxon>
        <taxon>Petrolisthes</taxon>
    </lineage>
</organism>
<dbReference type="Pfam" id="PF26030">
    <property type="entry name" value="RUNDC1"/>
    <property type="match status" value="1"/>
</dbReference>
<proteinExistence type="predicted"/>
<feature type="region of interest" description="Disordered" evidence="1">
    <location>
        <begin position="409"/>
        <end position="434"/>
    </location>
</feature>
<name>A0AAE1UEK2_9EUCA</name>
<feature type="region of interest" description="Disordered" evidence="1">
    <location>
        <begin position="543"/>
        <end position="598"/>
    </location>
</feature>
<dbReference type="Proteomes" id="UP001292094">
    <property type="component" value="Unassembled WGS sequence"/>
</dbReference>
<evidence type="ECO:0000313" key="4">
    <source>
        <dbReference type="Proteomes" id="UP001292094"/>
    </source>
</evidence>
<feature type="region of interest" description="Disordered" evidence="1">
    <location>
        <begin position="252"/>
        <end position="313"/>
    </location>
</feature>
<keyword evidence="4" id="KW-1185">Reference proteome</keyword>
<protein>
    <recommendedName>
        <fullName evidence="2">RUN domain-containing protein</fullName>
    </recommendedName>
</protein>
<dbReference type="AlphaFoldDB" id="A0AAE1UEK2"/>
<dbReference type="PANTHER" id="PTHR15591">
    <property type="entry name" value="RUN AND SH3 DOMAIN CONTAINING"/>
    <property type="match status" value="1"/>
</dbReference>
<sequence length="879" mass="99347">MATDDEVLKMMKIQKSVENETTNIDNHHFLHLTNKTDTHSQNFADFSVMEGECSEQKDQQQIHSSSSESLVCDVHLGKRDSTLDASGELVKAGYKEHMGEIERVSEQTNMRDFEQEKNPQKENNMILQSILGENHKLAEISLEQKSVKGCEDVMREYGNKVQEDCDGDMFKNEYNICGDQKREFGKKVIEGFDGYVKGKVDEEPGDTNTSYEDKLREKFKLGEGSDQEYRHRHLQFDGKAAVHEFKDTVTVGEDAKVPDIQPSPDFPDSDSNKGWDGGPGEEGCDSDWDWERGRPTGERWPPLGAPNDDEDNLSLCSYSELSWQRNQHNGSDYRGSGGRGSMEEERLQQLEEEQEQLNNSLMALTSHFAQVQFRLKQIVDAGPGEKEELLQQLEEFANRGIPDLREAAITSRSSSRVAEDGQESPGGEGLGAGVGRQKELISRLKQQLEDLENYVYESGQGGPPQSSVMEKQRVIIEQLKGKLNLNMDEFDKLTVEDLRVQVDHAIRELVNPLKMKEQLVAQLQTQITDLERFIDFLQGEGPALEQGKKKRPGSACKCEEQTDRHPGDGKTQEGKSRLEPRSIKKDKQASEKEQLRQETENLVQRATTLMKMLTFGCGAGRARFRSNTLKKTPCGNHYGDMRAKLEMAINSVLEVMASLTPEETEDSTTDDASNVQVTSIRIHQHPQLTAAVRKALAPTLRDLIQHGLMPVGQSQSLVPFLSCFPSQHSEGPTKLLHAWDLILRYYHLHNGQRYNHTPARSLSQSFNLEITGGKAVTNKQSLLAAVGSIISSHTPLKRSYDAHFKAFVSTALNQKKLITWLRLIFRTQSLTENFYQPWSYVAQTGFEDAFRSLDRLTRHNFNLPVDLAVRPFHNIRDAF</sequence>
<dbReference type="CDD" id="cd17683">
    <property type="entry name" value="RUN_RUNDC1"/>
    <property type="match status" value="1"/>
</dbReference>